<protein>
    <recommendedName>
        <fullName evidence="2">ribonuclease H</fullName>
        <ecNumber evidence="2">3.1.26.4</ecNumber>
    </recommendedName>
</protein>
<dbReference type="Gene3D" id="3.30.70.270">
    <property type="match status" value="1"/>
</dbReference>
<keyword evidence="5" id="KW-1185">Reference proteome</keyword>
<dbReference type="GO" id="GO:0004523">
    <property type="term" value="F:RNA-DNA hybrid ribonuclease activity"/>
    <property type="evidence" value="ECO:0007669"/>
    <property type="project" value="UniProtKB-EC"/>
</dbReference>
<dbReference type="Proteomes" id="UP001178461">
    <property type="component" value="Chromosome 13"/>
</dbReference>
<dbReference type="EC" id="3.1.26.4" evidence="2"/>
<name>A0AA35L8T4_9SAUR</name>
<accession>A0AA35L8T4</accession>
<dbReference type="SUPFAM" id="SSF56672">
    <property type="entry name" value="DNA/RNA polymerases"/>
    <property type="match status" value="1"/>
</dbReference>
<dbReference type="InterPro" id="IPR043128">
    <property type="entry name" value="Rev_trsase/Diguanyl_cyclase"/>
</dbReference>
<comment type="similarity">
    <text evidence="1">Belongs to the beta type-B retroviral polymerase family. HERV class-II K(HML-2) pol subfamily.</text>
</comment>
<reference evidence="4" key="1">
    <citation type="submission" date="2022-12" db="EMBL/GenBank/DDBJ databases">
        <authorList>
            <person name="Alioto T."/>
            <person name="Alioto T."/>
            <person name="Gomez Garrido J."/>
        </authorList>
    </citation>
    <scope>NUCLEOTIDE SEQUENCE</scope>
</reference>
<dbReference type="EMBL" id="OX395138">
    <property type="protein sequence ID" value="CAI5791446.1"/>
    <property type="molecule type" value="Genomic_DNA"/>
</dbReference>
<dbReference type="CDD" id="cd01650">
    <property type="entry name" value="RT_nLTR_like"/>
    <property type="match status" value="1"/>
</dbReference>
<feature type="domain" description="Reverse transcriptase" evidence="3">
    <location>
        <begin position="174"/>
        <end position="441"/>
    </location>
</feature>
<evidence type="ECO:0000313" key="4">
    <source>
        <dbReference type="EMBL" id="CAI5791446.1"/>
    </source>
</evidence>
<evidence type="ECO:0000259" key="3">
    <source>
        <dbReference type="PROSITE" id="PS50878"/>
    </source>
</evidence>
<gene>
    <name evidence="4" type="ORF">PODLI_1B026004</name>
</gene>
<sequence length="672" mass="75387">MVSYPRPTTQWQEKWLAELQRAPDFEEAIQELTKDLSARGRRAAQGRWRGPLQYHGATATRNIQYLYDVNKAEALRKILEPPPPPCEIPATEIYKHFSKAFASEGWGLFPRPRGWPRLAAMRGSAGLERDFAPREVKEMIHHIKKKNVGKDKLTPAFLSQQDPGCLVLTAVFNRCKRLRRIPSEWKRSETILIFKGGDAKELKSWRPIAMCDTLYKMYARCLNRRINTWVIEGGAICPQQKYDTGCVFILQALLDECRRSGQEFALATLDLSSAFSSIPHQHVFQVLSELGMPEGFLSVVRDLYNGCTTTLSRLGCPDIPIQKGLKQGCPLSYTMFKLAMEPVVRYIAARSTGFVLHGRKIDILAYVDDLVLVASSRKGLQDALDAATEATRRVGLRFNTAKCASLHVRQCQVLPTEFTIQGEAMTRLQRGETFKYLGVLLSFPEQPSSKTFYKEWLEELGEIDGSLLTPGQKMDALKTVLLPKISSFLKGPPAARKCLEEADAVVVNMANRWLGVARNTLRAPSQCGGHGILEMGHLADVAVITHVFLLLTSPDPTMRSVAQGSFANTVAEEQNLRANPSGKALARYLNRFSRGQFRLGGGVSPWHQAANATWHLNRSIQLQWVCDERHVIGVQIQIDGMRQQFSAENRSSLEGVLKDLICKSYPSYPAWN</sequence>
<proteinExistence type="inferred from homology"/>
<organism evidence="4 5">
    <name type="scientific">Podarcis lilfordi</name>
    <name type="common">Lilford's wall lizard</name>
    <dbReference type="NCBI Taxonomy" id="74358"/>
    <lineage>
        <taxon>Eukaryota</taxon>
        <taxon>Metazoa</taxon>
        <taxon>Chordata</taxon>
        <taxon>Craniata</taxon>
        <taxon>Vertebrata</taxon>
        <taxon>Euteleostomi</taxon>
        <taxon>Lepidosauria</taxon>
        <taxon>Squamata</taxon>
        <taxon>Bifurcata</taxon>
        <taxon>Unidentata</taxon>
        <taxon>Episquamata</taxon>
        <taxon>Laterata</taxon>
        <taxon>Lacertibaenia</taxon>
        <taxon>Lacertidae</taxon>
        <taxon>Podarcis</taxon>
    </lineage>
</organism>
<dbReference type="AlphaFoldDB" id="A0AA35L8T4"/>
<dbReference type="Pfam" id="PF00078">
    <property type="entry name" value="RVT_1"/>
    <property type="match status" value="1"/>
</dbReference>
<dbReference type="InterPro" id="IPR043502">
    <property type="entry name" value="DNA/RNA_pol_sf"/>
</dbReference>
<dbReference type="PANTHER" id="PTHR19446">
    <property type="entry name" value="REVERSE TRANSCRIPTASES"/>
    <property type="match status" value="1"/>
</dbReference>
<evidence type="ECO:0000256" key="2">
    <source>
        <dbReference type="ARBA" id="ARBA00012180"/>
    </source>
</evidence>
<evidence type="ECO:0000313" key="5">
    <source>
        <dbReference type="Proteomes" id="UP001178461"/>
    </source>
</evidence>
<dbReference type="InterPro" id="IPR000477">
    <property type="entry name" value="RT_dom"/>
</dbReference>
<evidence type="ECO:0000256" key="1">
    <source>
        <dbReference type="ARBA" id="ARBA00010879"/>
    </source>
</evidence>
<dbReference type="PROSITE" id="PS50878">
    <property type="entry name" value="RT_POL"/>
    <property type="match status" value="1"/>
</dbReference>